<dbReference type="GO" id="GO:0033539">
    <property type="term" value="P:fatty acid beta-oxidation using acyl-CoA dehydrogenase"/>
    <property type="evidence" value="ECO:0007669"/>
    <property type="project" value="TreeGrafter"/>
</dbReference>
<comment type="cofactor">
    <cofactor evidence="1">
        <name>FAD</name>
        <dbReference type="ChEBI" id="CHEBI:57692"/>
    </cofactor>
</comment>
<evidence type="ECO:0000259" key="7">
    <source>
        <dbReference type="Pfam" id="PF02771"/>
    </source>
</evidence>
<evidence type="ECO:0000256" key="5">
    <source>
        <dbReference type="ARBA" id="ARBA00023002"/>
    </source>
</evidence>
<keyword evidence="9" id="KW-1185">Reference proteome</keyword>
<dbReference type="AlphaFoldDB" id="A0A7K1V2E4"/>
<dbReference type="PANTHER" id="PTHR48083">
    <property type="entry name" value="MEDIUM-CHAIN SPECIFIC ACYL-COA DEHYDROGENASE, MITOCHONDRIAL-RELATED"/>
    <property type="match status" value="1"/>
</dbReference>
<dbReference type="InterPro" id="IPR009100">
    <property type="entry name" value="AcylCoA_DH/oxidase_NM_dom_sf"/>
</dbReference>
<dbReference type="InterPro" id="IPR009075">
    <property type="entry name" value="AcylCo_DH/oxidase_C"/>
</dbReference>
<proteinExistence type="inferred from homology"/>
<evidence type="ECO:0000313" key="8">
    <source>
        <dbReference type="EMBL" id="MVU80806.1"/>
    </source>
</evidence>
<dbReference type="SUPFAM" id="SSF56645">
    <property type="entry name" value="Acyl-CoA dehydrogenase NM domain-like"/>
    <property type="match status" value="1"/>
</dbReference>
<comment type="caution">
    <text evidence="8">The sequence shown here is derived from an EMBL/GenBank/DDBJ whole genome shotgun (WGS) entry which is preliminary data.</text>
</comment>
<evidence type="ECO:0000259" key="6">
    <source>
        <dbReference type="Pfam" id="PF00441"/>
    </source>
</evidence>
<dbReference type="Pfam" id="PF00441">
    <property type="entry name" value="Acyl-CoA_dh_1"/>
    <property type="match status" value="1"/>
</dbReference>
<name>A0A7K1V2E4_9NOCA</name>
<dbReference type="Gene3D" id="2.40.110.10">
    <property type="entry name" value="Butyryl-CoA Dehydrogenase, subunit A, domain 2"/>
    <property type="match status" value="1"/>
</dbReference>
<keyword evidence="4" id="KW-0274">FAD</keyword>
<sequence length="360" mass="38105">MSETELATARRVFDDEHEAFRDSFAVFVKREVVPAPSAAAMFAAAGRNGFLGIQVPEELGGAAVPDPRFGLVGAEELARNGLLGLGLSFATHVGVAIPALLDDSTDEQQARWLPDLVSGERIAAVGGNTVRFSAQPGGGRLDGVVLGVVNAASAGLLLIPVAGPDGDPRVAVLDPRAPGVRICNEIEPMGLSDAGLFDIHLDGVEVDEQDLVHGNLMRIQRDQRLWSAVLAVAGARTALDWALDYVRGRKVFGRTVASFENTRYALAALLAEIVRTESLVDSCVRDHCAGRLAPYRAAALALSAGELLCRAADQALQLHGGYGYMREYPISQAFADARYFRLASCSSESVTAILAAELGL</sequence>
<dbReference type="Proteomes" id="UP000466794">
    <property type="component" value="Unassembled WGS sequence"/>
</dbReference>
<evidence type="ECO:0000256" key="1">
    <source>
        <dbReference type="ARBA" id="ARBA00001974"/>
    </source>
</evidence>
<dbReference type="SUPFAM" id="SSF47203">
    <property type="entry name" value="Acyl-CoA dehydrogenase C-terminal domain-like"/>
    <property type="match status" value="1"/>
</dbReference>
<dbReference type="GO" id="GO:0003995">
    <property type="term" value="F:acyl-CoA dehydrogenase activity"/>
    <property type="evidence" value="ECO:0007669"/>
    <property type="project" value="TreeGrafter"/>
</dbReference>
<dbReference type="PANTHER" id="PTHR48083:SF20">
    <property type="entry name" value="LONG-CHAIN SPECIFIC ACYL-COA DEHYDROGENASE, MITOCHONDRIAL"/>
    <property type="match status" value="1"/>
</dbReference>
<protein>
    <recommendedName>
        <fullName evidence="10">Acyl-CoA dehydrogenase</fullName>
    </recommendedName>
</protein>
<dbReference type="GO" id="GO:0005737">
    <property type="term" value="C:cytoplasm"/>
    <property type="evidence" value="ECO:0007669"/>
    <property type="project" value="TreeGrafter"/>
</dbReference>
<dbReference type="InterPro" id="IPR036250">
    <property type="entry name" value="AcylCo_DH-like_C"/>
</dbReference>
<dbReference type="RefSeq" id="WP_157390369.1">
    <property type="nucleotide sequence ID" value="NZ_WRPP01000005.1"/>
</dbReference>
<dbReference type="Pfam" id="PF02771">
    <property type="entry name" value="Acyl-CoA_dh_N"/>
    <property type="match status" value="1"/>
</dbReference>
<keyword evidence="3" id="KW-0285">Flavoprotein</keyword>
<dbReference type="InterPro" id="IPR050741">
    <property type="entry name" value="Acyl-CoA_dehydrogenase"/>
</dbReference>
<dbReference type="InterPro" id="IPR013786">
    <property type="entry name" value="AcylCoA_DH/ox_N"/>
</dbReference>
<reference evidence="8 9" key="1">
    <citation type="submission" date="2019-12" db="EMBL/GenBank/DDBJ databases">
        <title>Nocardia sp. nov. ET3-3 isolated from soil.</title>
        <authorList>
            <person name="Kanchanasin P."/>
            <person name="Tanasupawat S."/>
            <person name="Yuki M."/>
            <person name="Kudo T."/>
        </authorList>
    </citation>
    <scope>NUCLEOTIDE SEQUENCE [LARGE SCALE GENOMIC DNA]</scope>
    <source>
        <strain evidence="8 9">ET3-3</strain>
    </source>
</reference>
<gene>
    <name evidence="8" type="ORF">GPX89_26575</name>
</gene>
<evidence type="ECO:0008006" key="10">
    <source>
        <dbReference type="Google" id="ProtNLM"/>
    </source>
</evidence>
<organism evidence="8 9">
    <name type="scientific">Nocardia terrae</name>
    <dbReference type="NCBI Taxonomy" id="2675851"/>
    <lineage>
        <taxon>Bacteria</taxon>
        <taxon>Bacillati</taxon>
        <taxon>Actinomycetota</taxon>
        <taxon>Actinomycetes</taxon>
        <taxon>Mycobacteriales</taxon>
        <taxon>Nocardiaceae</taxon>
        <taxon>Nocardia</taxon>
    </lineage>
</organism>
<dbReference type="InterPro" id="IPR037069">
    <property type="entry name" value="AcylCoA_DH/ox_N_sf"/>
</dbReference>
<evidence type="ECO:0000256" key="3">
    <source>
        <dbReference type="ARBA" id="ARBA00022630"/>
    </source>
</evidence>
<dbReference type="Gene3D" id="1.20.140.10">
    <property type="entry name" value="Butyryl-CoA Dehydrogenase, subunit A, domain 3"/>
    <property type="match status" value="1"/>
</dbReference>
<dbReference type="GO" id="GO:0050660">
    <property type="term" value="F:flavin adenine dinucleotide binding"/>
    <property type="evidence" value="ECO:0007669"/>
    <property type="project" value="InterPro"/>
</dbReference>
<feature type="domain" description="Acyl-CoA dehydrogenase/oxidase C-terminal" evidence="6">
    <location>
        <begin position="223"/>
        <end position="358"/>
    </location>
</feature>
<feature type="domain" description="Acyl-CoA dehydrogenase/oxidase N-terminal" evidence="7">
    <location>
        <begin position="15"/>
        <end position="120"/>
    </location>
</feature>
<keyword evidence="5" id="KW-0560">Oxidoreductase</keyword>
<evidence type="ECO:0000256" key="4">
    <source>
        <dbReference type="ARBA" id="ARBA00022827"/>
    </source>
</evidence>
<evidence type="ECO:0000313" key="9">
    <source>
        <dbReference type="Proteomes" id="UP000466794"/>
    </source>
</evidence>
<dbReference type="Gene3D" id="1.10.540.10">
    <property type="entry name" value="Acyl-CoA dehydrogenase/oxidase, N-terminal domain"/>
    <property type="match status" value="1"/>
</dbReference>
<evidence type="ECO:0000256" key="2">
    <source>
        <dbReference type="ARBA" id="ARBA00009347"/>
    </source>
</evidence>
<dbReference type="InterPro" id="IPR046373">
    <property type="entry name" value="Acyl-CoA_Oxase/DH_mid-dom_sf"/>
</dbReference>
<comment type="similarity">
    <text evidence="2">Belongs to the acyl-CoA dehydrogenase family.</text>
</comment>
<dbReference type="EMBL" id="WRPP01000005">
    <property type="protein sequence ID" value="MVU80806.1"/>
    <property type="molecule type" value="Genomic_DNA"/>
</dbReference>
<accession>A0A7K1V2E4</accession>